<dbReference type="Pfam" id="PF15997">
    <property type="entry name" value="DUF4772"/>
    <property type="match status" value="1"/>
</dbReference>
<evidence type="ECO:0000256" key="4">
    <source>
        <dbReference type="ARBA" id="ARBA00022833"/>
    </source>
</evidence>
<evidence type="ECO:0000313" key="13">
    <source>
        <dbReference type="EnsemblMetazoa" id="CapteP225922"/>
    </source>
</evidence>
<keyword evidence="6" id="KW-0238">DNA-binding</keyword>
<reference evidence="13" key="3">
    <citation type="submission" date="2015-06" db="UniProtKB">
        <authorList>
            <consortium name="EnsemblMetazoa"/>
        </authorList>
    </citation>
    <scope>IDENTIFICATION</scope>
</reference>
<name>R7V2F4_CAPTE</name>
<dbReference type="STRING" id="283909.R7V2F4"/>
<evidence type="ECO:0000256" key="8">
    <source>
        <dbReference type="ARBA" id="ARBA00023242"/>
    </source>
</evidence>
<evidence type="ECO:0000256" key="9">
    <source>
        <dbReference type="PROSITE-ProRule" id="PRU00042"/>
    </source>
</evidence>
<dbReference type="EMBL" id="AMQN01006211">
    <property type="status" value="NOT_ANNOTATED_CDS"/>
    <property type="molecule type" value="Genomic_DNA"/>
</dbReference>
<proteinExistence type="predicted"/>
<keyword evidence="7" id="KW-0804">Transcription</keyword>
<evidence type="ECO:0000256" key="1">
    <source>
        <dbReference type="ARBA" id="ARBA00004123"/>
    </source>
</evidence>
<dbReference type="Proteomes" id="UP000014760">
    <property type="component" value="Unassembled WGS sequence"/>
</dbReference>
<organism evidence="12">
    <name type="scientific">Capitella teleta</name>
    <name type="common">Polychaete worm</name>
    <dbReference type="NCBI Taxonomy" id="283909"/>
    <lineage>
        <taxon>Eukaryota</taxon>
        <taxon>Metazoa</taxon>
        <taxon>Spiralia</taxon>
        <taxon>Lophotrochozoa</taxon>
        <taxon>Annelida</taxon>
        <taxon>Polychaeta</taxon>
        <taxon>Sedentaria</taxon>
        <taxon>Scolecida</taxon>
        <taxon>Capitellidae</taxon>
        <taxon>Capitella</taxon>
    </lineage>
</organism>
<feature type="domain" description="C2H2-type" evidence="11">
    <location>
        <begin position="308"/>
        <end position="338"/>
    </location>
</feature>
<feature type="compositionally biased region" description="Low complexity" evidence="10">
    <location>
        <begin position="455"/>
        <end position="464"/>
    </location>
</feature>
<dbReference type="InterPro" id="IPR031940">
    <property type="entry name" value="DUF4772"/>
</dbReference>
<keyword evidence="14" id="KW-1185">Reference proteome</keyword>
<gene>
    <name evidence="12" type="ORF">CAPTEDRAFT_225922</name>
</gene>
<dbReference type="OrthoDB" id="5950721at2759"/>
<dbReference type="GO" id="GO:0008270">
    <property type="term" value="F:zinc ion binding"/>
    <property type="evidence" value="ECO:0007669"/>
    <property type="project" value="UniProtKB-KW"/>
</dbReference>
<dbReference type="InterPro" id="IPR052253">
    <property type="entry name" value="CR1/CR2-DNA-binding_regulator"/>
</dbReference>
<evidence type="ECO:0000256" key="5">
    <source>
        <dbReference type="ARBA" id="ARBA00023015"/>
    </source>
</evidence>
<keyword evidence="2" id="KW-0479">Metal-binding</keyword>
<dbReference type="GO" id="GO:0006357">
    <property type="term" value="P:regulation of transcription by RNA polymerase II"/>
    <property type="evidence" value="ECO:0007669"/>
    <property type="project" value="TreeGrafter"/>
</dbReference>
<evidence type="ECO:0000256" key="2">
    <source>
        <dbReference type="ARBA" id="ARBA00022723"/>
    </source>
</evidence>
<evidence type="ECO:0000256" key="6">
    <source>
        <dbReference type="ARBA" id="ARBA00023125"/>
    </source>
</evidence>
<sequence>MFSSRRLAKRSIIGTRVCAPWSDGRFYPGQIQSTSTWPNGEEVYSVIFDGDGATKTFRDVDLIGPGFHTITSTALKRGQKVFITHQGREVKGVVRMMNDDDVQIELDDIIVHRRLEEVRVLESRRSARLQDQGDQDYSRLADVHPPSEPGKKRTVSHVIDVPIPAPKQRRSKGSASPSPEMEMSPHHGAKRRDEEDSYDNIMDERTAAMVLTTLSCSPVSPVFPMGIFTEKGSSPNGPGSSIGSSGVWGMKGSSGSPSPPQFSLSQSAPSGPVFGSLPNDEGLSMDSSSEEEEDLQPKRKRMSTRMVFKCTWPGCEKVSNIRSAMEHHVRNEHLKGKPKPAVSSDSDSSDHEEEFYYTEEEVSVDTVTRTFADMYTSSQDPAEEKLPPSPSHIPDHDYPKKSSPMSIPWASSDNSESDGFPASFPSTSGFPVSSWQSNNQSRITKSAERLSKPNSITGSSPRSISSHKKSRSEVKKCRKVYGMENRDMWCTQCKWKKACSRFMD</sequence>
<dbReference type="SMART" id="SM00355">
    <property type="entry name" value="ZnF_C2H2"/>
    <property type="match status" value="1"/>
</dbReference>
<dbReference type="EMBL" id="KB297837">
    <property type="protein sequence ID" value="ELU09886.1"/>
    <property type="molecule type" value="Genomic_DNA"/>
</dbReference>
<keyword evidence="5" id="KW-0805">Transcription regulation</keyword>
<dbReference type="AlphaFoldDB" id="R7V2F4"/>
<feature type="region of interest" description="Disordered" evidence="10">
    <location>
        <begin position="330"/>
        <end position="361"/>
    </location>
</feature>
<evidence type="ECO:0000256" key="10">
    <source>
        <dbReference type="SAM" id="MobiDB-lite"/>
    </source>
</evidence>
<reference evidence="14" key="1">
    <citation type="submission" date="2012-12" db="EMBL/GenBank/DDBJ databases">
        <authorList>
            <person name="Hellsten U."/>
            <person name="Grimwood J."/>
            <person name="Chapman J.A."/>
            <person name="Shapiro H."/>
            <person name="Aerts A."/>
            <person name="Otillar R.P."/>
            <person name="Terry A.Y."/>
            <person name="Boore J.L."/>
            <person name="Simakov O."/>
            <person name="Marletaz F."/>
            <person name="Cho S.-J."/>
            <person name="Edsinger-Gonzales E."/>
            <person name="Havlak P."/>
            <person name="Kuo D.-H."/>
            <person name="Larsson T."/>
            <person name="Lv J."/>
            <person name="Arendt D."/>
            <person name="Savage R."/>
            <person name="Osoegawa K."/>
            <person name="de Jong P."/>
            <person name="Lindberg D.R."/>
            <person name="Seaver E.C."/>
            <person name="Weisblat D.A."/>
            <person name="Putnam N.H."/>
            <person name="Grigoriev I.V."/>
            <person name="Rokhsar D.S."/>
        </authorList>
    </citation>
    <scope>NUCLEOTIDE SEQUENCE</scope>
    <source>
        <strain evidence="14">I ESC-2004</strain>
    </source>
</reference>
<dbReference type="GO" id="GO:0005634">
    <property type="term" value="C:nucleus"/>
    <property type="evidence" value="ECO:0007669"/>
    <property type="project" value="UniProtKB-SubCell"/>
</dbReference>
<reference evidence="12 14" key="2">
    <citation type="journal article" date="2013" name="Nature">
        <title>Insights into bilaterian evolution from three spiralian genomes.</title>
        <authorList>
            <person name="Simakov O."/>
            <person name="Marletaz F."/>
            <person name="Cho S.J."/>
            <person name="Edsinger-Gonzales E."/>
            <person name="Havlak P."/>
            <person name="Hellsten U."/>
            <person name="Kuo D.H."/>
            <person name="Larsson T."/>
            <person name="Lv J."/>
            <person name="Arendt D."/>
            <person name="Savage R."/>
            <person name="Osoegawa K."/>
            <person name="de Jong P."/>
            <person name="Grimwood J."/>
            <person name="Chapman J.A."/>
            <person name="Shapiro H."/>
            <person name="Aerts A."/>
            <person name="Otillar R.P."/>
            <person name="Terry A.Y."/>
            <person name="Boore J.L."/>
            <person name="Grigoriev I.V."/>
            <person name="Lindberg D.R."/>
            <person name="Seaver E.C."/>
            <person name="Weisblat D.A."/>
            <person name="Putnam N.H."/>
            <person name="Rokhsar D.S."/>
        </authorList>
    </citation>
    <scope>NUCLEOTIDE SEQUENCE</scope>
    <source>
        <strain evidence="12 14">I ESC-2004</strain>
    </source>
</reference>
<comment type="subcellular location">
    <subcellularLocation>
        <location evidence="1">Nucleus</location>
    </subcellularLocation>
</comment>
<protein>
    <recommendedName>
        <fullName evidence="11">C2H2-type domain-containing protein</fullName>
    </recommendedName>
</protein>
<evidence type="ECO:0000313" key="14">
    <source>
        <dbReference type="Proteomes" id="UP000014760"/>
    </source>
</evidence>
<keyword evidence="3 9" id="KW-0863">Zinc-finger</keyword>
<accession>R7V2F4</accession>
<dbReference type="InterPro" id="IPR013087">
    <property type="entry name" value="Znf_C2H2_type"/>
</dbReference>
<dbReference type="PANTHER" id="PTHR13006:SF9">
    <property type="entry name" value="GLUCOSE TRANSPORTER 4 ENHANCER FACTOR, ISOFORM G"/>
    <property type="match status" value="1"/>
</dbReference>
<keyword evidence="8" id="KW-0539">Nucleus</keyword>
<feature type="compositionally biased region" description="Acidic residues" evidence="10">
    <location>
        <begin position="350"/>
        <end position="361"/>
    </location>
</feature>
<evidence type="ECO:0000256" key="7">
    <source>
        <dbReference type="ARBA" id="ARBA00023163"/>
    </source>
</evidence>
<keyword evidence="4" id="KW-0862">Zinc</keyword>
<dbReference type="GO" id="GO:0003700">
    <property type="term" value="F:DNA-binding transcription factor activity"/>
    <property type="evidence" value="ECO:0007669"/>
    <property type="project" value="TreeGrafter"/>
</dbReference>
<evidence type="ECO:0000313" key="12">
    <source>
        <dbReference type="EMBL" id="ELU09886.1"/>
    </source>
</evidence>
<dbReference type="EnsemblMetazoa" id="CapteT225922">
    <property type="protein sequence ID" value="CapteP225922"/>
    <property type="gene ID" value="CapteG225922"/>
</dbReference>
<dbReference type="GO" id="GO:0000978">
    <property type="term" value="F:RNA polymerase II cis-regulatory region sequence-specific DNA binding"/>
    <property type="evidence" value="ECO:0007669"/>
    <property type="project" value="TreeGrafter"/>
</dbReference>
<evidence type="ECO:0000256" key="3">
    <source>
        <dbReference type="ARBA" id="ARBA00022771"/>
    </source>
</evidence>
<feature type="compositionally biased region" description="Low complexity" evidence="10">
    <location>
        <begin position="232"/>
        <end position="270"/>
    </location>
</feature>
<dbReference type="PROSITE" id="PS50157">
    <property type="entry name" value="ZINC_FINGER_C2H2_2"/>
    <property type="match status" value="1"/>
</dbReference>
<evidence type="ECO:0000259" key="11">
    <source>
        <dbReference type="PROSITE" id="PS50157"/>
    </source>
</evidence>
<dbReference type="Gene3D" id="2.30.30.140">
    <property type="match status" value="1"/>
</dbReference>
<dbReference type="PANTHER" id="PTHR13006">
    <property type="entry name" value="PAPILLOMAVIRUS REGULATORY FACTOR PRF-1"/>
    <property type="match status" value="1"/>
</dbReference>
<feature type="region of interest" description="Disordered" evidence="10">
    <location>
        <begin position="230"/>
        <end position="301"/>
    </location>
</feature>
<feature type="region of interest" description="Disordered" evidence="10">
    <location>
        <begin position="125"/>
        <end position="196"/>
    </location>
</feature>
<feature type="compositionally biased region" description="Polar residues" evidence="10">
    <location>
        <begin position="403"/>
        <end position="414"/>
    </location>
</feature>
<feature type="region of interest" description="Disordered" evidence="10">
    <location>
        <begin position="377"/>
        <end position="474"/>
    </location>
</feature>
<feature type="compositionally biased region" description="Polar residues" evidence="10">
    <location>
        <begin position="424"/>
        <end position="444"/>
    </location>
</feature>
<dbReference type="SMART" id="SM01366">
    <property type="entry name" value="c-clamp"/>
    <property type="match status" value="1"/>
</dbReference>
<dbReference type="FunCoup" id="R7V2F4">
    <property type="interactions" value="725"/>
</dbReference>
<dbReference type="OMA" id="DHDYQRK"/>
<dbReference type="HOGENOM" id="CLU_032989_2_0_1"/>